<dbReference type="PRINTS" id="PR00173">
    <property type="entry name" value="EDTRNSPORT"/>
</dbReference>
<dbReference type="SUPFAM" id="SSF118215">
    <property type="entry name" value="Proton glutamate symport protein"/>
    <property type="match status" value="1"/>
</dbReference>
<proteinExistence type="inferred from homology"/>
<organism evidence="10 11">
    <name type="scientific">Anaerorhabdus furcosa</name>
    <dbReference type="NCBI Taxonomy" id="118967"/>
    <lineage>
        <taxon>Bacteria</taxon>
        <taxon>Bacillati</taxon>
        <taxon>Bacillota</taxon>
        <taxon>Erysipelotrichia</taxon>
        <taxon>Erysipelotrichales</taxon>
        <taxon>Erysipelotrichaceae</taxon>
        <taxon>Anaerorhabdus</taxon>
    </lineage>
</organism>
<feature type="transmembrane region" description="Helical" evidence="9">
    <location>
        <begin position="388"/>
        <end position="412"/>
    </location>
</feature>
<feature type="transmembrane region" description="Helical" evidence="9">
    <location>
        <begin position="119"/>
        <end position="140"/>
    </location>
</feature>
<dbReference type="OrthoDB" id="9768885at2"/>
<sequence>MLETFLNGYLQISNWTTVFFILFFVIAVVLIRKLDKLEYNYTKILVLAMLIGVILGLVGNWLANEFPTIKTEVSSWYGLVGYGFMDLLKMVAIPLVFISMIRVIITTKQNFKKLAIRTVVVLATTTVIASLVGIVLSGLLPLTQSLTTAGDTQSTIREVSTFVATLRGMVPNNAVDIFAKGNILAVIVLAFLLGISLKALETKDEVQPLIKLVEASYQLVRRLAVFIMDLMPYAIIPLLANVVITQGNSTILGAINFVIVLYAAILVMFIIHLILVKLFKQPVGEYLKAVKKPLLLAFTSRSSLGTLPVTIDAMTTKLHIPSGIADIVGSFGANMGMNGCAGIYPTLVVIALATMLQIPMDISFYIMLVFVVVLGSFGIAGIPGAATMSVAIVLTGMGLVEYYPLLGVILAIDPILDMGRTMLNVNGTLVTGVIVNKLEKNKEE</sequence>
<evidence type="ECO:0000256" key="3">
    <source>
        <dbReference type="ARBA" id="ARBA00022031"/>
    </source>
</evidence>
<dbReference type="AlphaFoldDB" id="A0A1T4KGL3"/>
<keyword evidence="11" id="KW-1185">Reference proteome</keyword>
<dbReference type="PANTHER" id="PTHR42865:SF5">
    <property type="entry name" value="L-CYSTINE TRANSPORTER TCYP"/>
    <property type="match status" value="1"/>
</dbReference>
<dbReference type="GO" id="GO:0015293">
    <property type="term" value="F:symporter activity"/>
    <property type="evidence" value="ECO:0007669"/>
    <property type="project" value="InterPro"/>
</dbReference>
<keyword evidence="5 9" id="KW-0812">Transmembrane</keyword>
<comment type="similarity">
    <text evidence="2">Belongs to the dicarboxylate/amino acid:cation symporter (DAACS) (TC 2.A.23) family.</text>
</comment>
<dbReference type="InterPro" id="IPR036458">
    <property type="entry name" value="Na:dicarbo_symporter_sf"/>
</dbReference>
<evidence type="ECO:0000256" key="8">
    <source>
        <dbReference type="ARBA" id="ARBA00031293"/>
    </source>
</evidence>
<keyword evidence="4" id="KW-0813">Transport</keyword>
<evidence type="ECO:0000256" key="7">
    <source>
        <dbReference type="ARBA" id="ARBA00023136"/>
    </source>
</evidence>
<feature type="transmembrane region" description="Helical" evidence="9">
    <location>
        <begin position="250"/>
        <end position="274"/>
    </location>
</feature>
<evidence type="ECO:0000256" key="9">
    <source>
        <dbReference type="SAM" id="Phobius"/>
    </source>
</evidence>
<feature type="transmembrane region" description="Helical" evidence="9">
    <location>
        <begin position="12"/>
        <end position="32"/>
    </location>
</feature>
<dbReference type="EMBL" id="FUWY01000001">
    <property type="protein sequence ID" value="SJZ41541.1"/>
    <property type="molecule type" value="Genomic_DNA"/>
</dbReference>
<evidence type="ECO:0000256" key="1">
    <source>
        <dbReference type="ARBA" id="ARBA00004141"/>
    </source>
</evidence>
<comment type="subcellular location">
    <subcellularLocation>
        <location evidence="1">Membrane</location>
        <topology evidence="1">Multi-pass membrane protein</topology>
    </subcellularLocation>
</comment>
<dbReference type="Gene3D" id="1.10.3860.10">
    <property type="entry name" value="Sodium:dicarboxylate symporter"/>
    <property type="match status" value="1"/>
</dbReference>
<evidence type="ECO:0000256" key="2">
    <source>
        <dbReference type="ARBA" id="ARBA00006148"/>
    </source>
</evidence>
<dbReference type="RefSeq" id="WP_078710957.1">
    <property type="nucleotide sequence ID" value="NZ_FUWY01000001.1"/>
</dbReference>
<evidence type="ECO:0000256" key="6">
    <source>
        <dbReference type="ARBA" id="ARBA00022989"/>
    </source>
</evidence>
<gene>
    <name evidence="10" type="ORF">SAMN02745191_0525</name>
</gene>
<dbReference type="GO" id="GO:0015184">
    <property type="term" value="F:L-cystine transmembrane transporter activity"/>
    <property type="evidence" value="ECO:0007669"/>
    <property type="project" value="TreeGrafter"/>
</dbReference>
<evidence type="ECO:0000256" key="5">
    <source>
        <dbReference type="ARBA" id="ARBA00022692"/>
    </source>
</evidence>
<keyword evidence="7 9" id="KW-0472">Membrane</keyword>
<dbReference type="Proteomes" id="UP000243297">
    <property type="component" value="Unassembled WGS sequence"/>
</dbReference>
<keyword evidence="6 9" id="KW-1133">Transmembrane helix</keyword>
<evidence type="ECO:0000256" key="4">
    <source>
        <dbReference type="ARBA" id="ARBA00022448"/>
    </source>
</evidence>
<feature type="transmembrane region" description="Helical" evidence="9">
    <location>
        <begin position="44"/>
        <end position="63"/>
    </location>
</feature>
<dbReference type="InterPro" id="IPR001991">
    <property type="entry name" value="Na-dicarboxylate_symporter"/>
</dbReference>
<feature type="transmembrane region" description="Helical" evidence="9">
    <location>
        <begin position="75"/>
        <end position="98"/>
    </location>
</feature>
<dbReference type="STRING" id="118967.SAMN02745191_0525"/>
<protein>
    <recommendedName>
        <fullName evidence="3">L-cystine uptake protein TcyP</fullName>
    </recommendedName>
    <alternativeName>
        <fullName evidence="8">Transporter of cystine TcyP</fullName>
    </alternativeName>
</protein>
<dbReference type="PANTHER" id="PTHR42865">
    <property type="entry name" value="PROTON/GLUTAMATE-ASPARTATE SYMPORTER"/>
    <property type="match status" value="1"/>
</dbReference>
<feature type="transmembrane region" description="Helical" evidence="9">
    <location>
        <begin position="364"/>
        <end position="382"/>
    </location>
</feature>
<name>A0A1T4KGL3_9FIRM</name>
<evidence type="ECO:0000313" key="10">
    <source>
        <dbReference type="EMBL" id="SJZ41541.1"/>
    </source>
</evidence>
<feature type="transmembrane region" description="Helical" evidence="9">
    <location>
        <begin position="331"/>
        <end position="352"/>
    </location>
</feature>
<dbReference type="Pfam" id="PF00375">
    <property type="entry name" value="SDF"/>
    <property type="match status" value="1"/>
</dbReference>
<feature type="transmembrane region" description="Helical" evidence="9">
    <location>
        <begin position="220"/>
        <end position="244"/>
    </location>
</feature>
<dbReference type="GO" id="GO:0005886">
    <property type="term" value="C:plasma membrane"/>
    <property type="evidence" value="ECO:0007669"/>
    <property type="project" value="TreeGrafter"/>
</dbReference>
<evidence type="ECO:0000313" key="11">
    <source>
        <dbReference type="Proteomes" id="UP000243297"/>
    </source>
</evidence>
<reference evidence="11" key="1">
    <citation type="submission" date="2017-02" db="EMBL/GenBank/DDBJ databases">
        <authorList>
            <person name="Varghese N."/>
            <person name="Submissions S."/>
        </authorList>
    </citation>
    <scope>NUCLEOTIDE SEQUENCE [LARGE SCALE GENOMIC DNA]</scope>
    <source>
        <strain evidence="11">ATCC 25662</strain>
    </source>
</reference>
<accession>A0A1T4KGL3</accession>
<feature type="transmembrane region" description="Helical" evidence="9">
    <location>
        <begin position="177"/>
        <end position="200"/>
    </location>
</feature>